<keyword evidence="7 9" id="KW-0456">Lyase</keyword>
<comment type="similarity">
    <text evidence="9 10">Belongs to the TrpA family.</text>
</comment>
<evidence type="ECO:0000313" key="11">
    <source>
        <dbReference type="EMBL" id="MBZ0157197.1"/>
    </source>
</evidence>
<dbReference type="Pfam" id="PF00290">
    <property type="entry name" value="Trp_syntA"/>
    <property type="match status" value="1"/>
</dbReference>
<dbReference type="EC" id="4.2.1.20" evidence="9"/>
<evidence type="ECO:0000256" key="1">
    <source>
        <dbReference type="ARBA" id="ARBA00003365"/>
    </source>
</evidence>
<dbReference type="InterPro" id="IPR011060">
    <property type="entry name" value="RibuloseP-bd_barrel"/>
</dbReference>
<dbReference type="NCBIfam" id="TIGR00262">
    <property type="entry name" value="trpA"/>
    <property type="match status" value="1"/>
</dbReference>
<organism evidence="11 12">
    <name type="scientific">Candidatus Nitrobium versatile</name>
    <dbReference type="NCBI Taxonomy" id="2884831"/>
    <lineage>
        <taxon>Bacteria</taxon>
        <taxon>Pseudomonadati</taxon>
        <taxon>Nitrospirota</taxon>
        <taxon>Nitrospiria</taxon>
        <taxon>Nitrospirales</taxon>
        <taxon>Nitrospiraceae</taxon>
        <taxon>Candidatus Nitrobium</taxon>
    </lineage>
</organism>
<protein>
    <recommendedName>
        <fullName evidence="9">Tryptophan synthase alpha chain</fullName>
        <ecNumber evidence="9">4.2.1.20</ecNumber>
    </recommendedName>
</protein>
<evidence type="ECO:0000256" key="3">
    <source>
        <dbReference type="ARBA" id="ARBA00011270"/>
    </source>
</evidence>
<dbReference type="HAMAP" id="MF_00131">
    <property type="entry name" value="Trp_synth_alpha"/>
    <property type="match status" value="1"/>
</dbReference>
<dbReference type="PANTHER" id="PTHR43406">
    <property type="entry name" value="TRYPTOPHAN SYNTHASE, ALPHA CHAIN"/>
    <property type="match status" value="1"/>
</dbReference>
<sequence>MSEGRGRTRISAAFERLRASGKKAFIPYLMAGDPCLETTRERILLLERCGADIIELGVPFSDPLADGPTIQAAAERALTAGVTLQKVISFTREMRRQTQVPLVFMTYYNLIFKYGEERFVRDAAEAGVDGVIIPDLPPDEAGNLLRLAGQSGQAGKKGNKGRLLDTIFLIAPTSTEERIRTVAAACSGFVYYVSMTGITGSKLTIDKALQDHLSLIRQATDKPVAVGFGVAKAEDARILGDIADGVIVGSALVRKFHEEPADAERFIKELREAI</sequence>
<evidence type="ECO:0000256" key="2">
    <source>
        <dbReference type="ARBA" id="ARBA00004733"/>
    </source>
</evidence>
<comment type="catalytic activity">
    <reaction evidence="8 9">
        <text>(1S,2R)-1-C-(indol-3-yl)glycerol 3-phosphate + L-serine = D-glyceraldehyde 3-phosphate + L-tryptophan + H2O</text>
        <dbReference type="Rhea" id="RHEA:10532"/>
        <dbReference type="ChEBI" id="CHEBI:15377"/>
        <dbReference type="ChEBI" id="CHEBI:33384"/>
        <dbReference type="ChEBI" id="CHEBI:57912"/>
        <dbReference type="ChEBI" id="CHEBI:58866"/>
        <dbReference type="ChEBI" id="CHEBI:59776"/>
        <dbReference type="EC" id="4.2.1.20"/>
    </reaction>
</comment>
<dbReference type="SUPFAM" id="SSF51366">
    <property type="entry name" value="Ribulose-phoshate binding barrel"/>
    <property type="match status" value="1"/>
</dbReference>
<evidence type="ECO:0000256" key="8">
    <source>
        <dbReference type="ARBA" id="ARBA00049047"/>
    </source>
</evidence>
<dbReference type="FunFam" id="3.20.20.70:FF:000037">
    <property type="entry name" value="Tryptophan synthase alpha chain"/>
    <property type="match status" value="1"/>
</dbReference>
<comment type="subunit">
    <text evidence="3 9">Tetramer of two alpha and two beta chains.</text>
</comment>
<evidence type="ECO:0000313" key="12">
    <source>
        <dbReference type="Proteomes" id="UP000705867"/>
    </source>
</evidence>
<dbReference type="PROSITE" id="PS00167">
    <property type="entry name" value="TRP_SYNTHASE_ALPHA"/>
    <property type="match status" value="1"/>
</dbReference>
<evidence type="ECO:0000256" key="7">
    <source>
        <dbReference type="ARBA" id="ARBA00023239"/>
    </source>
</evidence>
<feature type="active site" description="Proton acceptor" evidence="9">
    <location>
        <position position="55"/>
    </location>
</feature>
<dbReference type="InterPro" id="IPR002028">
    <property type="entry name" value="Trp_synthase_suA"/>
</dbReference>
<evidence type="ECO:0000256" key="4">
    <source>
        <dbReference type="ARBA" id="ARBA00022605"/>
    </source>
</evidence>
<keyword evidence="5 9" id="KW-0822">Tryptophan biosynthesis</keyword>
<name>A0A953J9T3_9BACT</name>
<keyword evidence="6 9" id="KW-0057">Aromatic amino acid biosynthesis</keyword>
<dbReference type="GO" id="GO:0005829">
    <property type="term" value="C:cytosol"/>
    <property type="evidence" value="ECO:0007669"/>
    <property type="project" value="TreeGrafter"/>
</dbReference>
<dbReference type="AlphaFoldDB" id="A0A953J9T3"/>
<dbReference type="EMBL" id="JAIOIV010000107">
    <property type="protein sequence ID" value="MBZ0157197.1"/>
    <property type="molecule type" value="Genomic_DNA"/>
</dbReference>
<dbReference type="InterPro" id="IPR018204">
    <property type="entry name" value="Trp_synthase_alpha_AS"/>
</dbReference>
<dbReference type="GO" id="GO:0004834">
    <property type="term" value="F:tryptophan synthase activity"/>
    <property type="evidence" value="ECO:0007669"/>
    <property type="project" value="UniProtKB-UniRule"/>
</dbReference>
<evidence type="ECO:0000256" key="5">
    <source>
        <dbReference type="ARBA" id="ARBA00022822"/>
    </source>
</evidence>
<reference evidence="11" key="1">
    <citation type="journal article" date="2021" name="bioRxiv">
        <title>Unraveling nitrogen, sulfur and carbon metabolic pathways and microbial community transcriptional responses to substrate deprivation and toxicity stresses in a bioreactor mimicking anoxic brackish coastal sediment conditions.</title>
        <authorList>
            <person name="Martins P.D."/>
            <person name="Echeveste M.J."/>
            <person name="Arshad A."/>
            <person name="Kurth J."/>
            <person name="Ouboter H."/>
            <person name="Jetten M.S.M."/>
            <person name="Welte C.U."/>
        </authorList>
    </citation>
    <scope>NUCLEOTIDE SEQUENCE</scope>
    <source>
        <strain evidence="11">MAG_39</strain>
    </source>
</reference>
<dbReference type="CDD" id="cd04724">
    <property type="entry name" value="Tryptophan_synthase_alpha"/>
    <property type="match status" value="1"/>
</dbReference>
<gene>
    <name evidence="9 11" type="primary">trpA</name>
    <name evidence="11" type="ORF">K8I29_13430</name>
</gene>
<comment type="pathway">
    <text evidence="2 9">Amino-acid biosynthesis; L-tryptophan biosynthesis; L-tryptophan from chorismate: step 5/5.</text>
</comment>
<accession>A0A953J9T3</accession>
<dbReference type="Gene3D" id="3.20.20.70">
    <property type="entry name" value="Aldolase class I"/>
    <property type="match status" value="1"/>
</dbReference>
<dbReference type="Proteomes" id="UP000705867">
    <property type="component" value="Unassembled WGS sequence"/>
</dbReference>
<feature type="active site" description="Proton acceptor" evidence="9">
    <location>
        <position position="66"/>
    </location>
</feature>
<proteinExistence type="inferred from homology"/>
<dbReference type="PANTHER" id="PTHR43406:SF1">
    <property type="entry name" value="TRYPTOPHAN SYNTHASE ALPHA CHAIN, CHLOROPLASTIC"/>
    <property type="match status" value="1"/>
</dbReference>
<dbReference type="InterPro" id="IPR013785">
    <property type="entry name" value="Aldolase_TIM"/>
</dbReference>
<evidence type="ECO:0000256" key="10">
    <source>
        <dbReference type="RuleBase" id="RU003662"/>
    </source>
</evidence>
<reference evidence="11" key="2">
    <citation type="submission" date="2021-08" db="EMBL/GenBank/DDBJ databases">
        <authorList>
            <person name="Dalcin Martins P."/>
        </authorList>
    </citation>
    <scope>NUCLEOTIDE SEQUENCE</scope>
    <source>
        <strain evidence="11">MAG_39</strain>
    </source>
</reference>
<evidence type="ECO:0000256" key="6">
    <source>
        <dbReference type="ARBA" id="ARBA00023141"/>
    </source>
</evidence>
<evidence type="ECO:0000256" key="9">
    <source>
        <dbReference type="HAMAP-Rule" id="MF_00131"/>
    </source>
</evidence>
<keyword evidence="4 9" id="KW-0028">Amino-acid biosynthesis</keyword>
<comment type="function">
    <text evidence="1 9">The alpha subunit is responsible for the aldol cleavage of indoleglycerol phosphate to indole and glyceraldehyde 3-phosphate.</text>
</comment>
<comment type="caution">
    <text evidence="11">The sequence shown here is derived from an EMBL/GenBank/DDBJ whole genome shotgun (WGS) entry which is preliminary data.</text>
</comment>